<dbReference type="InterPro" id="IPR046150">
    <property type="entry name" value="DUF6152"/>
</dbReference>
<dbReference type="EMBL" id="VCEI01000011">
    <property type="protein sequence ID" value="TLU96131.1"/>
    <property type="molecule type" value="Genomic_DNA"/>
</dbReference>
<sequence>MNRLKGIALALSVISFASFTALHHGWADYDQEKVLDFKTVIQESVYENPHVLAKVKYKKELWTVYLAPTSRMTDRGLTADMIQKGESVRLVAYPHKSKKTEMRAERIFVDGTKYELR</sequence>
<dbReference type="Pfam" id="PF19649">
    <property type="entry name" value="DUF6152"/>
    <property type="match status" value="1"/>
</dbReference>
<name>A0A5R9KIT3_9BACT</name>
<comment type="caution">
    <text evidence="2">The sequence shown here is derived from an EMBL/GenBank/DDBJ whole genome shotgun (WGS) entry which is preliminary data.</text>
</comment>
<dbReference type="OrthoDB" id="513141at2"/>
<feature type="signal peptide" evidence="1">
    <location>
        <begin position="1"/>
        <end position="23"/>
    </location>
</feature>
<protein>
    <submittedName>
        <fullName evidence="2">Uncharacterized protein</fullName>
    </submittedName>
</protein>
<dbReference type="RefSeq" id="WP_138279827.1">
    <property type="nucleotide sequence ID" value="NZ_BMGE01000001.1"/>
</dbReference>
<accession>A0A5R9KIT3</accession>
<dbReference type="Proteomes" id="UP000309788">
    <property type="component" value="Unassembled WGS sequence"/>
</dbReference>
<evidence type="ECO:0000313" key="2">
    <source>
        <dbReference type="EMBL" id="TLU96131.1"/>
    </source>
</evidence>
<evidence type="ECO:0000256" key="1">
    <source>
        <dbReference type="SAM" id="SignalP"/>
    </source>
</evidence>
<dbReference type="AlphaFoldDB" id="A0A5R9KIT3"/>
<gene>
    <name evidence="2" type="ORF">FEM55_03020</name>
</gene>
<keyword evidence="3" id="KW-1185">Reference proteome</keyword>
<feature type="chain" id="PRO_5024444363" evidence="1">
    <location>
        <begin position="24"/>
        <end position="117"/>
    </location>
</feature>
<organism evidence="2 3">
    <name type="scientific">Dyadobacter sediminis</name>
    <dbReference type="NCBI Taxonomy" id="1493691"/>
    <lineage>
        <taxon>Bacteria</taxon>
        <taxon>Pseudomonadati</taxon>
        <taxon>Bacteroidota</taxon>
        <taxon>Cytophagia</taxon>
        <taxon>Cytophagales</taxon>
        <taxon>Spirosomataceae</taxon>
        <taxon>Dyadobacter</taxon>
    </lineage>
</organism>
<reference evidence="2 3" key="1">
    <citation type="submission" date="2019-05" db="EMBL/GenBank/DDBJ databases">
        <authorList>
            <person name="Qu J.-H."/>
        </authorList>
    </citation>
    <scope>NUCLEOTIDE SEQUENCE [LARGE SCALE GENOMIC DNA]</scope>
    <source>
        <strain evidence="2 3">Z12</strain>
    </source>
</reference>
<proteinExistence type="predicted"/>
<evidence type="ECO:0000313" key="3">
    <source>
        <dbReference type="Proteomes" id="UP000309788"/>
    </source>
</evidence>
<keyword evidence="1" id="KW-0732">Signal</keyword>